<organism evidence="1 2">
    <name type="scientific">Avena sativa</name>
    <name type="common">Oat</name>
    <dbReference type="NCBI Taxonomy" id="4498"/>
    <lineage>
        <taxon>Eukaryota</taxon>
        <taxon>Viridiplantae</taxon>
        <taxon>Streptophyta</taxon>
        <taxon>Embryophyta</taxon>
        <taxon>Tracheophyta</taxon>
        <taxon>Spermatophyta</taxon>
        <taxon>Magnoliopsida</taxon>
        <taxon>Liliopsida</taxon>
        <taxon>Poales</taxon>
        <taxon>Poaceae</taxon>
        <taxon>BOP clade</taxon>
        <taxon>Pooideae</taxon>
        <taxon>Poodae</taxon>
        <taxon>Poeae</taxon>
        <taxon>Poeae Chloroplast Group 1 (Aveneae type)</taxon>
        <taxon>Aveninae</taxon>
        <taxon>Avena</taxon>
    </lineage>
</organism>
<evidence type="ECO:0000313" key="2">
    <source>
        <dbReference type="Proteomes" id="UP001732700"/>
    </source>
</evidence>
<dbReference type="Proteomes" id="UP001732700">
    <property type="component" value="Chromosome 4D"/>
</dbReference>
<name>A0ACD5XBY7_AVESA</name>
<reference evidence="1" key="1">
    <citation type="submission" date="2021-05" db="EMBL/GenBank/DDBJ databases">
        <authorList>
            <person name="Scholz U."/>
            <person name="Mascher M."/>
            <person name="Fiebig A."/>
        </authorList>
    </citation>
    <scope>NUCLEOTIDE SEQUENCE [LARGE SCALE GENOMIC DNA]</scope>
</reference>
<keyword evidence="2" id="KW-1185">Reference proteome</keyword>
<evidence type="ECO:0000313" key="1">
    <source>
        <dbReference type="EnsemblPlants" id="AVESA.00010b.r2.4DG0750290.1.CDS.1"/>
    </source>
</evidence>
<proteinExistence type="predicted"/>
<sequence>MPAPEEEGHELASLAAATEEEEEEAYEQEDVDGEEYDDDDGEEEEEEEYEFGDAADATQCVEMAERSPGVARPTVSIRDFEALAALSRKRKAFPEEQLQWDESSKRRRQGEELSEAESANLFDQLMEGFGLRRKKKRKSKDGNKRGRAKGKRNRWSPEVIKLLGDATLLFTENRFKEAIPILHEIVRIAPNMPNSYNLLGSIYKENGDIDRAINFGMVAAYISKRDVSLWKKLIDLALKTEDAKLAKHCVVRAMKADPEDVGLKFDCANIYRALQEYHKAAEIYEKIVRIYPSNVVARKTAAQMYRDSAQIDKAIDLLEEFVNAQTTNIDWSLLDLLLSLYLRKNNHAEALRQIEKAHLLLGHQHKLPVRLQGKAVICQAYIGDMKHAEVFLQDVRLERSKENADLITEVASSLENLGRYEYAMRFYSMIEDVAVHNDGSSYVKVAQCYIVMGEKRKAIPYLYKALERMEDNVDVRMTLSSLLVDEDKSDEAISMLSPPENPELPSASIPDQQKPWWLDGEVKMQLAKLYYNKGKMQEFVDTIFLPILETLDIEYANRKVKVPRKLTNDVLQERTKVLGEVRPDSVFQGCRPIASPAELMKANRAKKLLEKRAASNDEDMIKHDRQIAKQIPPLPGLLTNVENHQLVLDLCRTLTLLQQYFEALQIINHALKLGNDPLSDDNKEELRSLGAEIAYRAPDPSPGFDYVRYVVQKHPHSLSAWNSFYKVTSRTDEKRHFKFLLRAKRHNSVPPKVICGHRFTVISQHQSATRDYLEAYKLEPDNPLINLCVGSSFVNLSLGFRLQNKNQCIVQAFAFLYQCLRIGSNRQEALYNIARAYQHVGLKTLAVIYYEKVLAMEVKDEPLPKLLFEEDEKQQQDLRRGYCDLRREAAFNLHLIYKESGATDLARRILKTYCSI</sequence>
<dbReference type="EnsemblPlants" id="AVESA.00010b.r2.4DG0750290.1">
    <property type="protein sequence ID" value="AVESA.00010b.r2.4DG0750290.1.CDS.1"/>
    <property type="gene ID" value="AVESA.00010b.r2.4DG0750290"/>
</dbReference>
<protein>
    <submittedName>
        <fullName evidence="1">Uncharacterized protein</fullName>
    </submittedName>
</protein>
<accession>A0ACD5XBY7</accession>
<reference evidence="1" key="2">
    <citation type="submission" date="2025-09" db="UniProtKB">
        <authorList>
            <consortium name="EnsemblPlants"/>
        </authorList>
    </citation>
    <scope>IDENTIFICATION</scope>
</reference>